<name>A0A930BQ67_9RHOO</name>
<accession>A0A930BQ67</accession>
<protein>
    <submittedName>
        <fullName evidence="2">Restriction endonuclease</fullName>
    </submittedName>
</protein>
<evidence type="ECO:0000313" key="2">
    <source>
        <dbReference type="EMBL" id="MBF1163715.1"/>
    </source>
</evidence>
<keyword evidence="2" id="KW-0540">Nuclease</keyword>
<keyword evidence="2" id="KW-0378">Hydrolase</keyword>
<dbReference type="InterPro" id="IPR011856">
    <property type="entry name" value="tRNA_endonuc-like_dom_sf"/>
</dbReference>
<dbReference type="Pfam" id="PF04471">
    <property type="entry name" value="Mrr_cat"/>
    <property type="match status" value="1"/>
</dbReference>
<dbReference type="GO" id="GO:0003677">
    <property type="term" value="F:DNA binding"/>
    <property type="evidence" value="ECO:0007669"/>
    <property type="project" value="InterPro"/>
</dbReference>
<organism evidence="2 3">
    <name type="scientific">Dechloromonas agitata</name>
    <dbReference type="NCBI Taxonomy" id="73030"/>
    <lineage>
        <taxon>Bacteria</taxon>
        <taxon>Pseudomonadati</taxon>
        <taxon>Pseudomonadota</taxon>
        <taxon>Betaproteobacteria</taxon>
        <taxon>Rhodocyclales</taxon>
        <taxon>Azonexaceae</taxon>
        <taxon>Dechloromonas</taxon>
    </lineage>
</organism>
<keyword evidence="2" id="KW-0255">Endonuclease</keyword>
<evidence type="ECO:0000259" key="1">
    <source>
        <dbReference type="Pfam" id="PF04471"/>
    </source>
</evidence>
<reference evidence="2" key="1">
    <citation type="submission" date="2020-04" db="EMBL/GenBank/DDBJ databases">
        <title>Deep metagenomics examines the oral microbiome during advanced dental caries in children, revealing novel taxa and co-occurrences with host molecules.</title>
        <authorList>
            <person name="Baker J.L."/>
            <person name="Morton J.T."/>
            <person name="Dinis M."/>
            <person name="Alvarez R."/>
            <person name="Tran N.C."/>
            <person name="Knight R."/>
            <person name="Edlund A."/>
        </authorList>
    </citation>
    <scope>NUCLEOTIDE SEQUENCE</scope>
    <source>
        <strain evidence="2">JCVI_32_bin.24</strain>
    </source>
</reference>
<feature type="domain" description="Restriction endonuclease type IV Mrr" evidence="1">
    <location>
        <begin position="152"/>
        <end position="258"/>
    </location>
</feature>
<dbReference type="Gene3D" id="3.40.1350.10">
    <property type="match status" value="1"/>
</dbReference>
<gene>
    <name evidence="2" type="ORF">HXL68_01615</name>
</gene>
<comment type="caution">
    <text evidence="2">The sequence shown here is derived from an EMBL/GenBank/DDBJ whole genome shotgun (WGS) entry which is preliminary data.</text>
</comment>
<dbReference type="AlphaFoldDB" id="A0A930BQ67"/>
<dbReference type="SUPFAM" id="SSF52980">
    <property type="entry name" value="Restriction endonuclease-like"/>
    <property type="match status" value="1"/>
</dbReference>
<dbReference type="InterPro" id="IPR011335">
    <property type="entry name" value="Restrct_endonuc-II-like"/>
</dbReference>
<dbReference type="Proteomes" id="UP000718593">
    <property type="component" value="Unassembled WGS sequence"/>
</dbReference>
<proteinExistence type="predicted"/>
<dbReference type="GO" id="GO:0004519">
    <property type="term" value="F:endonuclease activity"/>
    <property type="evidence" value="ECO:0007669"/>
    <property type="project" value="UniProtKB-KW"/>
</dbReference>
<dbReference type="InterPro" id="IPR007560">
    <property type="entry name" value="Restrct_endonuc_IV_Mrr"/>
</dbReference>
<dbReference type="GO" id="GO:0009307">
    <property type="term" value="P:DNA restriction-modification system"/>
    <property type="evidence" value="ECO:0007669"/>
    <property type="project" value="InterPro"/>
</dbReference>
<dbReference type="EMBL" id="JABZMI010000012">
    <property type="protein sequence ID" value="MBF1163715.1"/>
    <property type="molecule type" value="Genomic_DNA"/>
</dbReference>
<evidence type="ECO:0000313" key="3">
    <source>
        <dbReference type="Proteomes" id="UP000718593"/>
    </source>
</evidence>
<sequence length="292" mass="32196">MSSIRSIDLRFIDDLVDFVRGPGFVLDFSDASFSDFFASELKVDINDSKYAVNGGSKGKRLRCFLQSCNDATAVRTLTALWEHRSECLARTGGKDPVINAEARYQALINRLSGGAPPQPAAANPTASAVDRQNLAKIKADLLQVTSLSPQARGYAFEGFLKSLFDAFGLAAHEPFRLRGEQIDGSFELGSDIYLLEAKWHGQPIGVGELHTFHGKIEQKAAWTRGIFVSNSGFTDDGLAAFGRGKRVICMDGLDLYEILEREIPLTQVLERKVRRAAETGSPFVRVRDLFPY</sequence>